<dbReference type="InterPro" id="IPR015422">
    <property type="entry name" value="PyrdxlP-dep_Trfase_small"/>
</dbReference>
<reference evidence="5 6" key="1">
    <citation type="submission" date="2016-10" db="EMBL/GenBank/DDBJ databases">
        <authorList>
            <person name="de Groot N.N."/>
        </authorList>
    </citation>
    <scope>NUCLEOTIDE SEQUENCE [LARGE SCALE GENOMIC DNA]</scope>
    <source>
        <strain evidence="5 6">DSM 23553</strain>
    </source>
</reference>
<dbReference type="NCBIfam" id="TIGR03588">
    <property type="entry name" value="PseC"/>
    <property type="match status" value="1"/>
</dbReference>
<dbReference type="PANTHER" id="PTHR30244:SF34">
    <property type="entry name" value="DTDP-4-AMINO-4,6-DIDEOXYGALACTOSE TRANSAMINASE"/>
    <property type="match status" value="1"/>
</dbReference>
<dbReference type="SUPFAM" id="SSF53383">
    <property type="entry name" value="PLP-dependent transferases"/>
    <property type="match status" value="1"/>
</dbReference>
<dbReference type="STRING" id="390640.SAMN04488034_11319"/>
<dbReference type="Proteomes" id="UP000199448">
    <property type="component" value="Unassembled WGS sequence"/>
</dbReference>
<name>A0A1H5PDZ8_9FLAO</name>
<evidence type="ECO:0000313" key="5">
    <source>
        <dbReference type="EMBL" id="SEF12135.1"/>
    </source>
</evidence>
<dbReference type="GO" id="GO:0030170">
    <property type="term" value="F:pyridoxal phosphate binding"/>
    <property type="evidence" value="ECO:0007669"/>
    <property type="project" value="TreeGrafter"/>
</dbReference>
<dbReference type="Pfam" id="PF01041">
    <property type="entry name" value="DegT_DnrJ_EryC1"/>
    <property type="match status" value="1"/>
</dbReference>
<evidence type="ECO:0000256" key="3">
    <source>
        <dbReference type="PIRSR" id="PIRSR000390-2"/>
    </source>
</evidence>
<sequence>MKLSKLYNNQIMTNNSIPYGRQNITEEDIQAVIETLKSDYLTQGPKIAEFEKAFADYTGSKYAVAVANGTAALHLSTLALGVQEGDKVITTPITFAASANCVRYCGGEVVFADIDPETYLLDISSVKKLLEEAPKGTYSGIIPVDFAGRAVNLEEYKVLAKEYNLWLIEDACHAPGGFFTDSKGQKQFCGNGNFADLAIFSFHPVKHIASGEGGMITTNDEELYQKLLQLRTHGIIKNDELYSNSIEFAGGNHNYPGWYMEMQDLGFNYRLTDFQAALGISQLRRAGEGLNRRRQIADIYYNELKNEDFILGQTGVIEGHAYHLYILEVKDRLGLYNHLRDHKIFAQIHYIPCHLMPYYRDLGWKEGDMPNAENYYIKCISLPMFPTLTDLEIDFVIKKIRAFYE</sequence>
<dbReference type="Gene3D" id="3.40.640.10">
    <property type="entry name" value="Type I PLP-dependent aspartate aminotransferase-like (Major domain)"/>
    <property type="match status" value="1"/>
</dbReference>
<comment type="similarity">
    <text evidence="1 4">Belongs to the DegT/DnrJ/EryC1 family.</text>
</comment>
<feature type="active site" description="Proton acceptor" evidence="2">
    <location>
        <position position="206"/>
    </location>
</feature>
<evidence type="ECO:0000256" key="4">
    <source>
        <dbReference type="RuleBase" id="RU004508"/>
    </source>
</evidence>
<dbReference type="InterPro" id="IPR015421">
    <property type="entry name" value="PyrdxlP-dep_Trfase_major"/>
</dbReference>
<gene>
    <name evidence="5" type="ORF">SAMN04488034_11319</name>
</gene>
<evidence type="ECO:0000313" key="6">
    <source>
        <dbReference type="Proteomes" id="UP000199448"/>
    </source>
</evidence>
<dbReference type="AlphaFoldDB" id="A0A1H5PDZ8"/>
<dbReference type="PIRSF" id="PIRSF000390">
    <property type="entry name" value="PLP_StrS"/>
    <property type="match status" value="1"/>
</dbReference>
<dbReference type="PANTHER" id="PTHR30244">
    <property type="entry name" value="TRANSAMINASE"/>
    <property type="match status" value="1"/>
</dbReference>
<keyword evidence="3 4" id="KW-0663">Pyridoxal phosphate</keyword>
<proteinExistence type="inferred from homology"/>
<dbReference type="GO" id="GO:0008483">
    <property type="term" value="F:transaminase activity"/>
    <property type="evidence" value="ECO:0007669"/>
    <property type="project" value="TreeGrafter"/>
</dbReference>
<dbReference type="Gene3D" id="3.90.1150.10">
    <property type="entry name" value="Aspartate Aminotransferase, domain 1"/>
    <property type="match status" value="1"/>
</dbReference>
<dbReference type="CDD" id="cd00616">
    <property type="entry name" value="AHBA_syn"/>
    <property type="match status" value="1"/>
</dbReference>
<evidence type="ECO:0000256" key="2">
    <source>
        <dbReference type="PIRSR" id="PIRSR000390-1"/>
    </source>
</evidence>
<evidence type="ECO:0000256" key="1">
    <source>
        <dbReference type="ARBA" id="ARBA00037999"/>
    </source>
</evidence>
<accession>A0A1H5PDZ8</accession>
<protein>
    <recommendedName>
        <fullName evidence="7">UDP-4-amino-4,6-dideoxy-N-acetyl-beta-L-altrosamine transaminase</fullName>
    </recommendedName>
</protein>
<dbReference type="InterPro" id="IPR015424">
    <property type="entry name" value="PyrdxlP-dep_Trfase"/>
</dbReference>
<dbReference type="InterPro" id="IPR000653">
    <property type="entry name" value="DegT/StrS_aminotransferase"/>
</dbReference>
<dbReference type="InterPro" id="IPR020026">
    <property type="entry name" value="PseC"/>
</dbReference>
<keyword evidence="6" id="KW-1185">Reference proteome</keyword>
<evidence type="ECO:0008006" key="7">
    <source>
        <dbReference type="Google" id="ProtNLM"/>
    </source>
</evidence>
<organism evidence="5 6">
    <name type="scientific">Salinimicrobium catena</name>
    <dbReference type="NCBI Taxonomy" id="390640"/>
    <lineage>
        <taxon>Bacteria</taxon>
        <taxon>Pseudomonadati</taxon>
        <taxon>Bacteroidota</taxon>
        <taxon>Flavobacteriia</taxon>
        <taxon>Flavobacteriales</taxon>
        <taxon>Flavobacteriaceae</taxon>
        <taxon>Salinimicrobium</taxon>
    </lineage>
</organism>
<dbReference type="GO" id="GO:0000271">
    <property type="term" value="P:polysaccharide biosynthetic process"/>
    <property type="evidence" value="ECO:0007669"/>
    <property type="project" value="TreeGrafter"/>
</dbReference>
<feature type="modified residue" description="N6-(pyridoxal phosphate)lysine" evidence="3">
    <location>
        <position position="206"/>
    </location>
</feature>
<dbReference type="EMBL" id="FNUG01000013">
    <property type="protein sequence ID" value="SEF12135.1"/>
    <property type="molecule type" value="Genomic_DNA"/>
</dbReference>